<keyword evidence="4" id="KW-1185">Reference proteome</keyword>
<gene>
    <name evidence="3" type="ORF">BJY26_002252</name>
</gene>
<dbReference type="EMBL" id="JACBZP010000001">
    <property type="protein sequence ID" value="NYI67946.1"/>
    <property type="molecule type" value="Genomic_DNA"/>
</dbReference>
<evidence type="ECO:0000313" key="3">
    <source>
        <dbReference type="EMBL" id="NYI67946.1"/>
    </source>
</evidence>
<dbReference type="AlphaFoldDB" id="A0A7Z0D303"/>
<protein>
    <recommendedName>
        <fullName evidence="5">Secreted protein</fullName>
    </recommendedName>
</protein>
<accession>A0A7Z0D303</accession>
<dbReference type="Pfam" id="PF18986">
    <property type="entry name" value="DUF5719"/>
    <property type="match status" value="1"/>
</dbReference>
<feature type="transmembrane region" description="Helical" evidence="2">
    <location>
        <begin position="21"/>
        <end position="43"/>
    </location>
</feature>
<evidence type="ECO:0000256" key="2">
    <source>
        <dbReference type="SAM" id="Phobius"/>
    </source>
</evidence>
<evidence type="ECO:0000256" key="1">
    <source>
        <dbReference type="SAM" id="MobiDB-lite"/>
    </source>
</evidence>
<proteinExistence type="predicted"/>
<reference evidence="3 4" key="1">
    <citation type="submission" date="2020-07" db="EMBL/GenBank/DDBJ databases">
        <title>Sequencing the genomes of 1000 actinobacteria strains.</title>
        <authorList>
            <person name="Klenk H.-P."/>
        </authorList>
    </citation>
    <scope>NUCLEOTIDE SEQUENCE [LARGE SCALE GENOMIC DNA]</scope>
    <source>
        <strain evidence="3 4">DSM 26341</strain>
    </source>
</reference>
<sequence length="537" mass="53759">MTRSRTPKRSEAARSRRIAARAIAIPAAVVVVAGMTVAGTIALPDSRAGSSAPAQPVRVPAADYDTACPGPVGQAKSADSSLVFSNDASGVKQWFDAVSAPSDVLADKRPGPSSAFDVTALGSDKAGDTMLSGDAGSESSSGTVKTGEPLDSAFGLTGTVSGDKPAQVQAAQVSLASKGDLRGLSAATCGTLGSDFWIVGGSTEVGRSARLVLTNPTRTSATVNVSVYGAKGRVKTSGGGSLLVDAGSQRSVLIEGLAPDDGQVAVHVTGTGGLFSAAIEHNILRGLHPGGVDYLVPGATPSRTQYVPGISIATKAPDTKQFSDGRPVLRLANTGTDAAHASIRLFGPEGVASFSASKAVVKPGAVRDIPLDQLPKGTYSAVVTSDAPVSAAARSIRQGGPKDADFSWSPSVSPLQDEQMATIPSGVDASVVLTAVDGNAQVTLRPISTDGKLGKSTTIQLGAGITKTIDPDSLGDDTAAVLMKPVDDSSNDSGASPAKVIGGTVLTASVSGGKGISFLKIPAAPPGGSSMTVRVPR</sequence>
<dbReference type="InterPro" id="IPR043777">
    <property type="entry name" value="DUF5719"/>
</dbReference>
<keyword evidence="2" id="KW-0472">Membrane</keyword>
<keyword evidence="2" id="KW-1133">Transmembrane helix</keyword>
<organism evidence="3 4">
    <name type="scientific">Spelaeicoccus albus</name>
    <dbReference type="NCBI Taxonomy" id="1280376"/>
    <lineage>
        <taxon>Bacteria</taxon>
        <taxon>Bacillati</taxon>
        <taxon>Actinomycetota</taxon>
        <taxon>Actinomycetes</taxon>
        <taxon>Micrococcales</taxon>
        <taxon>Brevibacteriaceae</taxon>
        <taxon>Spelaeicoccus</taxon>
    </lineage>
</organism>
<dbReference type="RefSeq" id="WP_179428291.1">
    <property type="nucleotide sequence ID" value="NZ_JACBZP010000001.1"/>
</dbReference>
<evidence type="ECO:0000313" key="4">
    <source>
        <dbReference type="Proteomes" id="UP000539111"/>
    </source>
</evidence>
<evidence type="ECO:0008006" key="5">
    <source>
        <dbReference type="Google" id="ProtNLM"/>
    </source>
</evidence>
<keyword evidence="2" id="KW-0812">Transmembrane</keyword>
<feature type="region of interest" description="Disordered" evidence="1">
    <location>
        <begin position="127"/>
        <end position="146"/>
    </location>
</feature>
<comment type="caution">
    <text evidence="3">The sequence shown here is derived from an EMBL/GenBank/DDBJ whole genome shotgun (WGS) entry which is preliminary data.</text>
</comment>
<dbReference type="Proteomes" id="UP000539111">
    <property type="component" value="Unassembled WGS sequence"/>
</dbReference>
<name>A0A7Z0D303_9MICO</name>